<evidence type="ECO:0000256" key="3">
    <source>
        <dbReference type="ARBA" id="ARBA00022475"/>
    </source>
</evidence>
<comment type="subcellular location">
    <subcellularLocation>
        <location evidence="1">Cell membrane</location>
        <topology evidence="1">Multi-pass membrane protein</topology>
    </subcellularLocation>
</comment>
<dbReference type="InterPro" id="IPR051085">
    <property type="entry name" value="MB_O-acyltransferase"/>
</dbReference>
<gene>
    <name evidence="11" type="ORF">PaelaDRAFT_3881</name>
</gene>
<evidence type="ECO:0000313" key="11">
    <source>
        <dbReference type="EMBL" id="EHB62638.1"/>
    </source>
</evidence>
<keyword evidence="5 10" id="KW-0812">Transmembrane</keyword>
<evidence type="ECO:0000256" key="8">
    <source>
        <dbReference type="ARBA" id="ARBA00023315"/>
    </source>
</evidence>
<reference evidence="11 12" key="1">
    <citation type="submission" date="2011-09" db="EMBL/GenBank/DDBJ databases">
        <title>The draft genome of Paenibacillus lactis 154.</title>
        <authorList>
            <consortium name="US DOE Joint Genome Institute (JGI-PGF)"/>
            <person name="Lucas S."/>
            <person name="Han J."/>
            <person name="Lapidus A."/>
            <person name="Cheng J.-F."/>
            <person name="Goodwin L."/>
            <person name="Pitluck S."/>
            <person name="Peters L."/>
            <person name="Land M.L."/>
            <person name="Hauser L."/>
            <person name="Siebers A."/>
            <person name="Thelen M."/>
            <person name="Hugenholtz P."/>
            <person name="Allgaier M."/>
            <person name="Woyke T.J."/>
        </authorList>
    </citation>
    <scope>NUCLEOTIDE SEQUENCE [LARGE SCALE GENOMIC DNA]</scope>
    <source>
        <strain evidence="11 12">154</strain>
    </source>
</reference>
<evidence type="ECO:0000256" key="1">
    <source>
        <dbReference type="ARBA" id="ARBA00004651"/>
    </source>
</evidence>
<dbReference type="Pfam" id="PF03062">
    <property type="entry name" value="MBOAT"/>
    <property type="match status" value="1"/>
</dbReference>
<feature type="transmembrane region" description="Helical" evidence="10">
    <location>
        <begin position="165"/>
        <end position="183"/>
    </location>
</feature>
<organism evidence="11 12">
    <name type="scientific">Paenibacillus lactis 154</name>
    <dbReference type="NCBI Taxonomy" id="743719"/>
    <lineage>
        <taxon>Bacteria</taxon>
        <taxon>Bacillati</taxon>
        <taxon>Bacillota</taxon>
        <taxon>Bacilli</taxon>
        <taxon>Bacillales</taxon>
        <taxon>Paenibacillaceae</taxon>
        <taxon>Paenibacillus</taxon>
    </lineage>
</organism>
<dbReference type="InterPro" id="IPR004299">
    <property type="entry name" value="MBOAT_fam"/>
</dbReference>
<dbReference type="InterPro" id="IPR028362">
    <property type="entry name" value="AlgI"/>
</dbReference>
<evidence type="ECO:0000256" key="7">
    <source>
        <dbReference type="ARBA" id="ARBA00023136"/>
    </source>
</evidence>
<keyword evidence="7 9" id="KW-0472">Membrane</keyword>
<dbReference type="Proteomes" id="UP000003891">
    <property type="component" value="Unassembled WGS sequence"/>
</dbReference>
<feature type="transmembrane region" description="Helical" evidence="10">
    <location>
        <begin position="383"/>
        <end position="404"/>
    </location>
</feature>
<dbReference type="PIRSF" id="PIRSF016636">
    <property type="entry name" value="AlgI_DltB"/>
    <property type="match status" value="1"/>
</dbReference>
<keyword evidence="3 9" id="KW-1003">Cell membrane</keyword>
<name>G4HIS0_9BACL</name>
<feature type="transmembrane region" description="Helical" evidence="10">
    <location>
        <begin position="91"/>
        <end position="109"/>
    </location>
</feature>
<dbReference type="PANTHER" id="PTHR13285">
    <property type="entry name" value="ACYLTRANSFERASE"/>
    <property type="match status" value="1"/>
</dbReference>
<dbReference type="STRING" id="743719.PaelaDRAFT_3881"/>
<dbReference type="EMBL" id="AGIP01000009">
    <property type="protein sequence ID" value="EHB62638.1"/>
    <property type="molecule type" value="Genomic_DNA"/>
</dbReference>
<feature type="transmembrane region" description="Helical" evidence="10">
    <location>
        <begin position="340"/>
        <end position="362"/>
    </location>
</feature>
<accession>G4HIS0</accession>
<feature type="transmembrane region" description="Helical" evidence="10">
    <location>
        <begin position="57"/>
        <end position="79"/>
    </location>
</feature>
<dbReference type="PATRIC" id="fig|743719.3.peg.3939"/>
<dbReference type="GO" id="GO:0016746">
    <property type="term" value="F:acyltransferase activity"/>
    <property type="evidence" value="ECO:0007669"/>
    <property type="project" value="UniProtKB-KW"/>
</dbReference>
<dbReference type="GO" id="GO:0042121">
    <property type="term" value="P:alginic acid biosynthetic process"/>
    <property type="evidence" value="ECO:0007669"/>
    <property type="project" value="InterPro"/>
</dbReference>
<dbReference type="PIRSF" id="PIRSF500217">
    <property type="entry name" value="AlgI"/>
    <property type="match status" value="1"/>
</dbReference>
<keyword evidence="6 10" id="KW-1133">Transmembrane helix</keyword>
<evidence type="ECO:0000256" key="6">
    <source>
        <dbReference type="ARBA" id="ARBA00022989"/>
    </source>
</evidence>
<evidence type="ECO:0000313" key="12">
    <source>
        <dbReference type="Proteomes" id="UP000003891"/>
    </source>
</evidence>
<protein>
    <submittedName>
        <fullName evidence="11">Membrane bound O-acyl transferase MBOAT family protein</fullName>
    </submittedName>
</protein>
<dbReference type="InterPro" id="IPR024194">
    <property type="entry name" value="Ac/AlaTfrase_AlgI/DltB"/>
</dbReference>
<evidence type="ECO:0000256" key="2">
    <source>
        <dbReference type="ARBA" id="ARBA00010323"/>
    </source>
</evidence>
<sequence>MNKGIKLRIFDGLDGGYGKIMMYTDWFYWLFVLVAVVTYHLVPQRVRPWVLFASGVAFYYNFAGAYLFLLLAEVVIAIIVVKSAAKWGRRWIYPVGILTAILVLGYFKYTNMMLDTLHNLFGFIHQPFLPKAEQIVLPLGISYFTFELIHYLVERKRGTLPGHRPEGLLSFIFFFPTMVAGPIKQFQTFHSQLTARFHVDHLLTGVIRIGIGLFKKLVLAGSIDILAQPVYSASGIAGTDTGGLWISLIAYTFVIYFDFSGYSDIAIGTARLFGIVLPENFRFPYLARSIAEFWNRWHISLGSWLTRYVYFPLGGSRVSAPRVYFNLMATMTVSGLWHGAAWNFVVWGMFHGVMLCAHRFYVKKLKPALKPVPKWLKPATVTVAILFTFFGVTISRVFFILPIADGWDLMLRLLGMR</sequence>
<proteinExistence type="inferred from homology"/>
<evidence type="ECO:0000256" key="9">
    <source>
        <dbReference type="PIRNR" id="PIRNR016636"/>
    </source>
</evidence>
<evidence type="ECO:0000256" key="5">
    <source>
        <dbReference type="ARBA" id="ARBA00022692"/>
    </source>
</evidence>
<keyword evidence="8 9" id="KW-0012">Acyltransferase</keyword>
<keyword evidence="4 9" id="KW-0808">Transferase</keyword>
<dbReference type="GO" id="GO:0005886">
    <property type="term" value="C:plasma membrane"/>
    <property type="evidence" value="ECO:0007669"/>
    <property type="project" value="UniProtKB-SubCell"/>
</dbReference>
<evidence type="ECO:0000256" key="10">
    <source>
        <dbReference type="SAM" id="Phobius"/>
    </source>
</evidence>
<feature type="transmembrane region" description="Helical" evidence="10">
    <location>
        <begin position="135"/>
        <end position="153"/>
    </location>
</feature>
<feature type="transmembrane region" description="Helical" evidence="10">
    <location>
        <begin position="26"/>
        <end position="42"/>
    </location>
</feature>
<evidence type="ECO:0000256" key="4">
    <source>
        <dbReference type="ARBA" id="ARBA00022679"/>
    </source>
</evidence>
<dbReference type="PANTHER" id="PTHR13285:SF23">
    <property type="entry name" value="TEICHOIC ACID D-ALANYLTRANSFERASE"/>
    <property type="match status" value="1"/>
</dbReference>
<dbReference type="AlphaFoldDB" id="G4HIS0"/>
<comment type="similarity">
    <text evidence="2 9">Belongs to the membrane-bound acyltransferase family.</text>
</comment>
<dbReference type="eggNOG" id="COG1696">
    <property type="taxonomic scope" value="Bacteria"/>
</dbReference>